<evidence type="ECO:0000313" key="1">
    <source>
        <dbReference type="EMBL" id="MCE4554255.1"/>
    </source>
</evidence>
<protein>
    <recommendedName>
        <fullName evidence="3">Lipoprotein</fullName>
    </recommendedName>
</protein>
<sequence length="283" mass="31228">MLPRCPRSLRKNDEVATARSIDDSQIKPMSGGQMVDVDTVSKRRRLLALLGLFLSGCLDKTGMRQTPPEDATQTGLLKDVPSFPTPVPLPSTFAALSLQSAGITRTAGDKLTLGAIDEALKPCLNRAQYGERRYFSFPGGYAMLTQFERIEKDCKPSVDRWYKGVDPNDFDGTFLTYLRIMFKGNSRRSRFMTFVVTDQDVFTAKEAPKFAEFAALFKNGVLGALPNVLAMRSATPGMRLFVLVYEFELPADAKSEEEGKLVPHADVQIHLLGASLSPPLKLA</sequence>
<dbReference type="Proteomes" id="UP001200741">
    <property type="component" value="Unassembled WGS sequence"/>
</dbReference>
<gene>
    <name evidence="1" type="ORF">LXT13_07315</name>
</gene>
<organism evidence="1 2">
    <name type="scientific">Pelomonas cellulosilytica</name>
    <dbReference type="NCBI Taxonomy" id="2906762"/>
    <lineage>
        <taxon>Bacteria</taxon>
        <taxon>Pseudomonadati</taxon>
        <taxon>Pseudomonadota</taxon>
        <taxon>Betaproteobacteria</taxon>
        <taxon>Burkholderiales</taxon>
        <taxon>Sphaerotilaceae</taxon>
        <taxon>Roseateles</taxon>
    </lineage>
</organism>
<dbReference type="EMBL" id="JAJTWU010000002">
    <property type="protein sequence ID" value="MCE4554255.1"/>
    <property type="molecule type" value="Genomic_DNA"/>
</dbReference>
<name>A0ABS8XR98_9BURK</name>
<dbReference type="RefSeq" id="WP_233371161.1">
    <property type="nucleotide sequence ID" value="NZ_JAJTWU010000002.1"/>
</dbReference>
<accession>A0ABS8XR98</accession>
<proteinExistence type="predicted"/>
<reference evidence="1 2" key="1">
    <citation type="submission" date="2021-12" db="EMBL/GenBank/DDBJ databases">
        <title>Genome seq of P8.</title>
        <authorList>
            <person name="Seo T."/>
        </authorList>
    </citation>
    <scope>NUCLEOTIDE SEQUENCE [LARGE SCALE GENOMIC DNA]</scope>
    <source>
        <strain evidence="1 2">P8</strain>
    </source>
</reference>
<comment type="caution">
    <text evidence="1">The sequence shown here is derived from an EMBL/GenBank/DDBJ whole genome shotgun (WGS) entry which is preliminary data.</text>
</comment>
<keyword evidence="2" id="KW-1185">Reference proteome</keyword>
<evidence type="ECO:0000313" key="2">
    <source>
        <dbReference type="Proteomes" id="UP001200741"/>
    </source>
</evidence>
<evidence type="ECO:0008006" key="3">
    <source>
        <dbReference type="Google" id="ProtNLM"/>
    </source>
</evidence>